<dbReference type="SUPFAM" id="SSF55729">
    <property type="entry name" value="Acyl-CoA N-acyltransferases (Nat)"/>
    <property type="match status" value="1"/>
</dbReference>
<dbReference type="RefSeq" id="WP_121669581.1">
    <property type="nucleotide sequence ID" value="NZ_CP033019.1"/>
</dbReference>
<dbReference type="InterPro" id="IPR016181">
    <property type="entry name" value="Acyl_CoA_acyltransferase"/>
</dbReference>
<dbReference type="EMBL" id="CP033019">
    <property type="protein sequence ID" value="AYM76749.1"/>
    <property type="molecule type" value="Genomic_DNA"/>
</dbReference>
<feature type="domain" description="N-acetyltransferase" evidence="3">
    <location>
        <begin position="22"/>
        <end position="175"/>
    </location>
</feature>
<evidence type="ECO:0000256" key="2">
    <source>
        <dbReference type="ARBA" id="ARBA00023315"/>
    </source>
</evidence>
<dbReference type="Gene3D" id="3.40.630.30">
    <property type="match status" value="1"/>
</dbReference>
<protein>
    <submittedName>
        <fullName evidence="4">GNAT family N-acetyltransferase</fullName>
    </submittedName>
</protein>
<proteinExistence type="predicted"/>
<dbReference type="GO" id="GO:0016747">
    <property type="term" value="F:acyltransferase activity, transferring groups other than amino-acyl groups"/>
    <property type="evidence" value="ECO:0007669"/>
    <property type="project" value="InterPro"/>
</dbReference>
<evidence type="ECO:0000313" key="4">
    <source>
        <dbReference type="EMBL" id="AYM76749.1"/>
    </source>
</evidence>
<evidence type="ECO:0000256" key="1">
    <source>
        <dbReference type="ARBA" id="ARBA00022679"/>
    </source>
</evidence>
<dbReference type="CDD" id="cd04301">
    <property type="entry name" value="NAT_SF"/>
    <property type="match status" value="1"/>
</dbReference>
<dbReference type="Pfam" id="PF00583">
    <property type="entry name" value="Acetyltransf_1"/>
    <property type="match status" value="1"/>
</dbReference>
<dbReference type="PANTHER" id="PTHR43877">
    <property type="entry name" value="AMINOALKYLPHOSPHONATE N-ACETYLTRANSFERASE-RELATED-RELATED"/>
    <property type="match status" value="1"/>
</dbReference>
<dbReference type="InterPro" id="IPR050832">
    <property type="entry name" value="Bact_Acetyltransf"/>
</dbReference>
<name>A0A3G2EBF4_9BURK</name>
<keyword evidence="1 4" id="KW-0808">Transferase</keyword>
<dbReference type="InterPro" id="IPR000182">
    <property type="entry name" value="GNAT_dom"/>
</dbReference>
<dbReference type="PROSITE" id="PS51186">
    <property type="entry name" value="GNAT"/>
    <property type="match status" value="1"/>
</dbReference>
<dbReference type="AlphaFoldDB" id="A0A3G2EBF4"/>
<organism evidence="4 5">
    <name type="scientific">Janthinobacterium agaricidamnosum</name>
    <dbReference type="NCBI Taxonomy" id="55508"/>
    <lineage>
        <taxon>Bacteria</taxon>
        <taxon>Pseudomonadati</taxon>
        <taxon>Pseudomonadota</taxon>
        <taxon>Betaproteobacteria</taxon>
        <taxon>Burkholderiales</taxon>
        <taxon>Oxalobacteraceae</taxon>
        <taxon>Janthinobacterium</taxon>
    </lineage>
</organism>
<dbReference type="PANTHER" id="PTHR43877:SF1">
    <property type="entry name" value="ACETYLTRANSFERASE"/>
    <property type="match status" value="1"/>
</dbReference>
<evidence type="ECO:0000259" key="3">
    <source>
        <dbReference type="PROSITE" id="PS51186"/>
    </source>
</evidence>
<keyword evidence="5" id="KW-1185">Reference proteome</keyword>
<accession>A0A3G2EBF4</accession>
<gene>
    <name evidence="4" type="ORF">D9M09_13770</name>
</gene>
<dbReference type="Proteomes" id="UP000279594">
    <property type="component" value="Chromosome"/>
</dbReference>
<evidence type="ECO:0000313" key="5">
    <source>
        <dbReference type="Proteomes" id="UP000279594"/>
    </source>
</evidence>
<sequence length="176" mass="19183">MSPSLRHFLPADILVRLPELGALLQDCVHDGASIGFILPFDTAASQAFWTDNVLPAVTRGVRLLLVAEVEGKVAGAVQLDWDTNPNQAHRAEVRKLLVAPAFRRHGIARQLMRALEEQARQLPCSLLTLDTRSGDHAQALYLSLGYVVAGCIPAYALAPAGDRLDATTILYKQLQH</sequence>
<keyword evidence="2" id="KW-0012">Acyltransferase</keyword>
<reference evidence="4 5" key="1">
    <citation type="submission" date="2018-10" db="EMBL/GenBank/DDBJ databases">
        <title>Effects of UV and annual dynamics of microbial communities in freshwater RAS systems.</title>
        <authorList>
            <person name="Bekkelund A.K."/>
            <person name="Hansen B.R."/>
            <person name="Stokken H."/>
            <person name="Eriksen B.F."/>
            <person name="Kashulin N.A."/>
        </authorList>
    </citation>
    <scope>NUCLEOTIDE SEQUENCE [LARGE SCALE GENOMIC DNA]</scope>
    <source>
        <strain evidence="4 5">BHSEK</strain>
    </source>
</reference>